<feature type="region of interest" description="Disordered" evidence="1">
    <location>
        <begin position="397"/>
        <end position="439"/>
    </location>
</feature>
<feature type="compositionally biased region" description="Polar residues" evidence="1">
    <location>
        <begin position="221"/>
        <end position="230"/>
    </location>
</feature>
<reference evidence="2" key="1">
    <citation type="submission" date="2021-02" db="EMBL/GenBank/DDBJ databases">
        <title>Psilocybe cubensis genome.</title>
        <authorList>
            <person name="Mckernan K.J."/>
            <person name="Crawford S."/>
            <person name="Trippe A."/>
            <person name="Kane L.T."/>
            <person name="Mclaughlin S."/>
        </authorList>
    </citation>
    <scope>NUCLEOTIDE SEQUENCE [LARGE SCALE GENOMIC DNA]</scope>
    <source>
        <strain evidence="2">MGC-MH-2018</strain>
    </source>
</reference>
<feature type="region of interest" description="Disordered" evidence="1">
    <location>
        <begin position="111"/>
        <end position="148"/>
    </location>
</feature>
<evidence type="ECO:0000313" key="2">
    <source>
        <dbReference type="EMBL" id="KAG5174866.1"/>
    </source>
</evidence>
<feature type="compositionally biased region" description="Low complexity" evidence="1">
    <location>
        <begin position="112"/>
        <end position="123"/>
    </location>
</feature>
<feature type="region of interest" description="Disordered" evidence="1">
    <location>
        <begin position="604"/>
        <end position="625"/>
    </location>
</feature>
<feature type="region of interest" description="Disordered" evidence="1">
    <location>
        <begin position="220"/>
        <end position="292"/>
    </location>
</feature>
<protein>
    <submittedName>
        <fullName evidence="2">Uncharacterized protein</fullName>
    </submittedName>
</protein>
<feature type="compositionally biased region" description="Polar residues" evidence="1">
    <location>
        <begin position="243"/>
        <end position="263"/>
    </location>
</feature>
<gene>
    <name evidence="2" type="ORF">JR316_001535</name>
</gene>
<comment type="caution">
    <text evidence="2">The sequence shown here is derived from an EMBL/GenBank/DDBJ whole genome shotgun (WGS) entry which is preliminary data.</text>
</comment>
<sequence length="657" mass="68486">MSATSTMVYTAPPPTNNTLDRAERIRLLRSSRKLGAVLGATPFVVDPETDLPSSHILALRGDARGGLHSHTSSQSSTSSSALGDSSEYVFVNASSNSRSAPYQVQAIFDNASPSSSRSSSPFPGAVTSRAAGGAGGGSPTSVTRKRKQDIATGESGLVPLNLNLNFALPGPAAGTRKTRSGAADKDTDASASASAGAIVAAHPSQPLLLRLRSVPAIATSEGGSDSNVHHINTAVRGLPGDSESPSSPTSAKPLSPVASSFNINMGIDVIPPSPSSGDFGSVAPGSLSDREKRRKLAKLARTLGENIPPELVFRAAPASSSSTTATATASSSQGPSGAGPSAPHQPIKKLLRRTSSLTASKSLHPGPTPTSSSAAATVDPVAPFNYYQGQPSIPPLAVAAAPLPSPNLHSNSHQQSDAEPRLRRAQEKGQAQRHRPRSLTLGTASAFAFAAAAALTRGSSANVSVPAAGKAQPAPALSPLRRTTPTPTTTPPKSIARQRSPSPEFQVEDEDSDSERTPTLESTRLFPVPHPSEYFSRGSTSLDEPPFGPRSRSHLRPAPLTFSDHSRAQSYYASGGAMFNDPMPSPRPFIHVAAPPRADDVRASEDSVWSSASAETEANGNGNLKEWGRRKEREWSGEWNLKDMEDVARKLRGLKGR</sequence>
<feature type="compositionally biased region" description="Basic and acidic residues" evidence="1">
    <location>
        <begin position="416"/>
        <end position="427"/>
    </location>
</feature>
<accession>A0A8H7Y726</accession>
<dbReference type="EMBL" id="JAFIQS010000001">
    <property type="protein sequence ID" value="KAG5174866.1"/>
    <property type="molecule type" value="Genomic_DNA"/>
</dbReference>
<feature type="region of interest" description="Disordered" evidence="1">
    <location>
        <begin position="316"/>
        <end position="345"/>
    </location>
</feature>
<organism evidence="2">
    <name type="scientific">Psilocybe cubensis</name>
    <name type="common">Psychedelic mushroom</name>
    <name type="synonym">Stropharia cubensis</name>
    <dbReference type="NCBI Taxonomy" id="181762"/>
    <lineage>
        <taxon>Eukaryota</taxon>
        <taxon>Fungi</taxon>
        <taxon>Dikarya</taxon>
        <taxon>Basidiomycota</taxon>
        <taxon>Agaricomycotina</taxon>
        <taxon>Agaricomycetes</taxon>
        <taxon>Agaricomycetidae</taxon>
        <taxon>Agaricales</taxon>
        <taxon>Agaricineae</taxon>
        <taxon>Strophariaceae</taxon>
        <taxon>Psilocybe</taxon>
    </lineage>
</organism>
<feature type="compositionally biased region" description="Low complexity" evidence="1">
    <location>
        <begin position="316"/>
        <end position="342"/>
    </location>
</feature>
<dbReference type="AlphaFoldDB" id="A0A8H7Y726"/>
<proteinExistence type="predicted"/>
<name>A0A8H7Y726_PSICU</name>
<dbReference type="OrthoDB" id="3215907at2759"/>
<feature type="region of interest" description="Disordered" evidence="1">
    <location>
        <begin position="465"/>
        <end position="562"/>
    </location>
</feature>
<feature type="compositionally biased region" description="Polar residues" evidence="1">
    <location>
        <begin position="607"/>
        <end position="622"/>
    </location>
</feature>
<evidence type="ECO:0000256" key="1">
    <source>
        <dbReference type="SAM" id="MobiDB-lite"/>
    </source>
</evidence>